<accession>A0A3D8L6T7</accession>
<dbReference type="Proteomes" id="UP000256708">
    <property type="component" value="Unassembled WGS sequence"/>
</dbReference>
<evidence type="ECO:0000313" key="2">
    <source>
        <dbReference type="EMBL" id="RDV13006.1"/>
    </source>
</evidence>
<protein>
    <submittedName>
        <fullName evidence="2">Mechanosensitive ion channel family protein</fullName>
    </submittedName>
</protein>
<reference evidence="3" key="1">
    <citation type="submission" date="2018-08" db="EMBL/GenBank/DDBJ databases">
        <authorList>
            <person name="Liu Z.-W."/>
            <person name="Du Z.-J."/>
        </authorList>
    </citation>
    <scope>NUCLEOTIDE SEQUENCE [LARGE SCALE GENOMIC DNA]</scope>
    <source>
        <strain evidence="3">H4X</strain>
    </source>
</reference>
<dbReference type="Pfam" id="PF21082">
    <property type="entry name" value="MS_channel_3rd"/>
    <property type="match status" value="1"/>
</dbReference>
<evidence type="ECO:0000313" key="3">
    <source>
        <dbReference type="Proteomes" id="UP000256708"/>
    </source>
</evidence>
<dbReference type="OrthoDB" id="9809206at2"/>
<dbReference type="SUPFAM" id="SSF82689">
    <property type="entry name" value="Mechanosensitive channel protein MscS (YggB), C-terminal domain"/>
    <property type="match status" value="1"/>
</dbReference>
<dbReference type="PANTHER" id="PTHR30221">
    <property type="entry name" value="SMALL-CONDUCTANCE MECHANOSENSITIVE CHANNEL"/>
    <property type="match status" value="1"/>
</dbReference>
<dbReference type="EMBL" id="QRGR01000030">
    <property type="protein sequence ID" value="RDV13006.1"/>
    <property type="molecule type" value="Genomic_DNA"/>
</dbReference>
<feature type="domain" description="Mechanosensitive ion channel MscS C-terminal" evidence="1">
    <location>
        <begin position="19"/>
        <end position="75"/>
    </location>
</feature>
<dbReference type="GO" id="GO:0016020">
    <property type="term" value="C:membrane"/>
    <property type="evidence" value="ECO:0007669"/>
    <property type="project" value="InterPro"/>
</dbReference>
<dbReference type="GO" id="GO:0008381">
    <property type="term" value="F:mechanosensitive monoatomic ion channel activity"/>
    <property type="evidence" value="ECO:0007669"/>
    <property type="project" value="InterPro"/>
</dbReference>
<dbReference type="InterPro" id="IPR011066">
    <property type="entry name" value="MscS_channel_C_sf"/>
</dbReference>
<proteinExistence type="predicted"/>
<organism evidence="2 3">
    <name type="scientific">Pontibacter diazotrophicus</name>
    <dbReference type="NCBI Taxonomy" id="1400979"/>
    <lineage>
        <taxon>Bacteria</taxon>
        <taxon>Pseudomonadati</taxon>
        <taxon>Bacteroidota</taxon>
        <taxon>Cytophagia</taxon>
        <taxon>Cytophagales</taxon>
        <taxon>Hymenobacteraceae</taxon>
        <taxon>Pontibacter</taxon>
    </lineage>
</organism>
<keyword evidence="3" id="KW-1185">Reference proteome</keyword>
<dbReference type="PANTHER" id="PTHR30221:SF1">
    <property type="entry name" value="SMALL-CONDUCTANCE MECHANOSENSITIVE CHANNEL"/>
    <property type="match status" value="1"/>
</dbReference>
<dbReference type="AlphaFoldDB" id="A0A3D8L6T7"/>
<dbReference type="InterPro" id="IPR049278">
    <property type="entry name" value="MS_channel_C"/>
</dbReference>
<gene>
    <name evidence="2" type="ORF">DXT99_21760</name>
</gene>
<name>A0A3D8L6T7_9BACT</name>
<dbReference type="Gene3D" id="3.30.70.100">
    <property type="match status" value="1"/>
</dbReference>
<dbReference type="InterPro" id="IPR045275">
    <property type="entry name" value="MscS_archaea/bacteria_type"/>
</dbReference>
<evidence type="ECO:0000259" key="1">
    <source>
        <dbReference type="Pfam" id="PF21082"/>
    </source>
</evidence>
<comment type="caution">
    <text evidence="2">The sequence shown here is derived from an EMBL/GenBank/DDBJ whole genome shotgun (WGS) entry which is preliminary data.</text>
</comment>
<sequence>MLTSKVTNLTQNGLIRMDFIVGIDYNDNIKDAIDLIESTALQVEGVLQEEPPYATVDELGTSTVNIKVFFWAETNERCGTPERKYYAGRNKSAAG</sequence>